<dbReference type="InterPro" id="IPR025236">
    <property type="entry name" value="SR1P"/>
</dbReference>
<evidence type="ECO:0000313" key="1">
    <source>
        <dbReference type="EMBL" id="TVY09511.1"/>
    </source>
</evidence>
<evidence type="ECO:0000313" key="2">
    <source>
        <dbReference type="Proteomes" id="UP000317036"/>
    </source>
</evidence>
<dbReference type="EMBL" id="VNJI01000014">
    <property type="protein sequence ID" value="TVY09511.1"/>
    <property type="molecule type" value="Genomic_DNA"/>
</dbReference>
<dbReference type="Pfam" id="PF13790">
    <property type="entry name" value="SR1P"/>
    <property type="match status" value="1"/>
</dbReference>
<proteinExistence type="predicted"/>
<name>A0A559KBL6_9BACL</name>
<keyword evidence="2" id="KW-1185">Reference proteome</keyword>
<accession>A0A559KBL6</accession>
<sequence>MGVILCKHCMTVIDTIDSEKVTTYYSDCHELECFEKRARQSSQAADSSESSD</sequence>
<organism evidence="1 2">
    <name type="scientific">Paenibacillus cremeus</name>
    <dbReference type="NCBI Taxonomy" id="2163881"/>
    <lineage>
        <taxon>Bacteria</taxon>
        <taxon>Bacillati</taxon>
        <taxon>Bacillota</taxon>
        <taxon>Bacilli</taxon>
        <taxon>Bacillales</taxon>
        <taxon>Paenibacillaceae</taxon>
        <taxon>Paenibacillus</taxon>
    </lineage>
</organism>
<comment type="caution">
    <text evidence="1">The sequence shown here is derived from an EMBL/GenBank/DDBJ whole genome shotgun (WGS) entry which is preliminary data.</text>
</comment>
<protein>
    <submittedName>
        <fullName evidence="1">GapA-binding peptide SR1P</fullName>
    </submittedName>
</protein>
<gene>
    <name evidence="1" type="ORF">FPZ49_13250</name>
</gene>
<dbReference type="Proteomes" id="UP000317036">
    <property type="component" value="Unassembled WGS sequence"/>
</dbReference>
<reference evidence="1 2" key="1">
    <citation type="submission" date="2019-07" db="EMBL/GenBank/DDBJ databases">
        <authorList>
            <person name="Kim J."/>
        </authorList>
    </citation>
    <scope>NUCLEOTIDE SEQUENCE [LARGE SCALE GENOMIC DNA]</scope>
    <source>
        <strain evidence="1 2">JC52</strain>
    </source>
</reference>
<dbReference type="OrthoDB" id="2971595at2"/>
<dbReference type="AlphaFoldDB" id="A0A559KBL6"/>